<dbReference type="GO" id="GO:0031123">
    <property type="term" value="P:RNA 3'-end processing"/>
    <property type="evidence" value="ECO:0007669"/>
    <property type="project" value="TreeGrafter"/>
</dbReference>
<dbReference type="SUPFAM" id="SSF81631">
    <property type="entry name" value="PAP/OAS1 substrate-binding domain"/>
    <property type="match status" value="1"/>
</dbReference>
<dbReference type="EMBL" id="JADGMS010000014">
    <property type="protein sequence ID" value="KAF9668799.1"/>
    <property type="molecule type" value="Genomic_DNA"/>
</dbReference>
<organism evidence="3 4">
    <name type="scientific">Salix dunnii</name>
    <dbReference type="NCBI Taxonomy" id="1413687"/>
    <lineage>
        <taxon>Eukaryota</taxon>
        <taxon>Viridiplantae</taxon>
        <taxon>Streptophyta</taxon>
        <taxon>Embryophyta</taxon>
        <taxon>Tracheophyta</taxon>
        <taxon>Spermatophyta</taxon>
        <taxon>Magnoliopsida</taxon>
        <taxon>eudicotyledons</taxon>
        <taxon>Gunneridae</taxon>
        <taxon>Pentapetalae</taxon>
        <taxon>rosids</taxon>
        <taxon>fabids</taxon>
        <taxon>Malpighiales</taxon>
        <taxon>Salicaceae</taxon>
        <taxon>Saliceae</taxon>
        <taxon>Salix</taxon>
    </lineage>
</organism>
<dbReference type="GO" id="GO:0043634">
    <property type="term" value="P:polyadenylation-dependent ncRNA catabolic process"/>
    <property type="evidence" value="ECO:0007669"/>
    <property type="project" value="TreeGrafter"/>
</dbReference>
<keyword evidence="4" id="KW-1185">Reference proteome</keyword>
<evidence type="ECO:0000259" key="2">
    <source>
        <dbReference type="Pfam" id="PF22600"/>
    </source>
</evidence>
<name>A0A835JHX4_9ROSI</name>
<dbReference type="Proteomes" id="UP000657918">
    <property type="component" value="Unassembled WGS sequence"/>
</dbReference>
<dbReference type="InterPro" id="IPR054708">
    <property type="entry name" value="MTPAP-like_central"/>
</dbReference>
<feature type="domain" description="Poly(A) RNA polymerase mitochondrial-like central palm" evidence="2">
    <location>
        <begin position="1213"/>
        <end position="1312"/>
    </location>
</feature>
<dbReference type="SUPFAM" id="SSF81301">
    <property type="entry name" value="Nucleotidyltransferase"/>
    <property type="match status" value="1"/>
</dbReference>
<evidence type="ECO:0000256" key="1">
    <source>
        <dbReference type="SAM" id="MobiDB-lite"/>
    </source>
</evidence>
<dbReference type="Gene3D" id="3.30.460.10">
    <property type="entry name" value="Beta Polymerase, domain 2"/>
    <property type="match status" value="1"/>
</dbReference>
<dbReference type="GO" id="GO:0031499">
    <property type="term" value="C:TRAMP complex"/>
    <property type="evidence" value="ECO:0007669"/>
    <property type="project" value="TreeGrafter"/>
</dbReference>
<gene>
    <name evidence="3" type="ORF">SADUNF_Sadunf14G0040900</name>
</gene>
<dbReference type="GO" id="GO:1990817">
    <property type="term" value="F:poly(A) RNA polymerase activity"/>
    <property type="evidence" value="ECO:0007669"/>
    <property type="project" value="InterPro"/>
</dbReference>
<feature type="compositionally biased region" description="Basic and acidic residues" evidence="1">
    <location>
        <begin position="1028"/>
        <end position="1037"/>
    </location>
</feature>
<dbReference type="InterPro" id="IPR043519">
    <property type="entry name" value="NT_sf"/>
</dbReference>
<feature type="region of interest" description="Disordered" evidence="1">
    <location>
        <begin position="1028"/>
        <end position="1056"/>
    </location>
</feature>
<feature type="compositionally biased region" description="Basic residues" evidence="1">
    <location>
        <begin position="521"/>
        <end position="536"/>
    </location>
</feature>
<comment type="caution">
    <text evidence="3">The sequence shown here is derived from an EMBL/GenBank/DDBJ whole genome shotgun (WGS) entry which is preliminary data.</text>
</comment>
<dbReference type="Gene3D" id="1.10.1410.10">
    <property type="match status" value="1"/>
</dbReference>
<protein>
    <recommendedName>
        <fullName evidence="2">Poly(A) RNA polymerase mitochondrial-like central palm domain-containing protein</fullName>
    </recommendedName>
</protein>
<dbReference type="Pfam" id="PF22600">
    <property type="entry name" value="MTPAP-like_central"/>
    <property type="match status" value="1"/>
</dbReference>
<feature type="region of interest" description="Disordered" evidence="1">
    <location>
        <begin position="518"/>
        <end position="539"/>
    </location>
</feature>
<dbReference type="GO" id="GO:0005730">
    <property type="term" value="C:nucleolus"/>
    <property type="evidence" value="ECO:0007669"/>
    <property type="project" value="TreeGrafter"/>
</dbReference>
<sequence length="1641" mass="182612">MSVPNPDKNFSKNQKIPNSLMTQNNLINSLTSHISLYHSQSIPPSSSNPNPRSSILKWFKSLSVHQRQSHLTTVDFKFTQILLQMLAKLHSHGHCRFIILPDLPSRDLPSLCFKKSRGLLSRVAESNESERLIFESTWLFSSREGEKVDDCRSGVEGLDSVTVSEELIENVEKFVELMDGISNGGFLRGEESELGTDWVELEWLKARGYYCIEAFLANKLEVALRLAWLNCGNGKKRGMKLKEKVSAAGVAANVFWRKKGCVDWWRNLDAEVRRKVLNFALGKTAKSLTREILKDASGVSGDDLLLFRAGVQQPRRDLHAETRQRIFLKLPADAEFGLAPKPSFSGKDSSFANIFNSLFVLQDIVSLVLPDQGSEYDTSHIFFSMLGSLGTLSDCILRKLRALVMVISLECTRLELLGEGTSNSSAIKPSEKLGAGSHRKKVKTHNMKKLNPTPVKSVDKSSFEKLTEDIKRASACIQKTEFMESNEKPGIPHKNENHRDISSSTVEMEHTQGLVLERKKTAGRKNRKGRNKKKKSSFSNPVDVRKLEIAISEAPSFSVYSSDKGAKLCGLSDNLTTQKATNDSLVDHSINEPTREEIDALDIPEDHAIGCTEGISDAGLEHYRFSNGFVDNKSMPSRGETCCGVGQNIIYQVATKELITISSNEGTSFLNEKNEFKLDVGNKLVRNLDVKVVPTLTRGEESENLHESGSEGLSNCHSYEWPSLGPVYFPSINSHLPPATDRLHLDVGHNWHSHIHQPFLPTVHQARNSPVEGGSNRMLSRPLPMSLDWPPMVRSNCGLAPNMTCNYDPGFISRRQSAFQKSYTAKNMQYISKTFDDERRCSGDATDFTEATSSHELMDEYKNHWISEEEYEVHAVSGIDYNQHFGGGVMYWDPSDTGFSRPPSLSSDDSGWPCHEAELNRAVDDMVAFSSSYSTTGLTSPTAASFCSAFDPLVPGHQALGYVMSGNEVTGKAMLSSTVTDAAAEEDVSGSLASLSSDVEGKTGDSLPYPILRPIIIPNMSRERSRSDFKRSLDHKSPCVPPTRREHPRIKRPPSPIVLCVPRAPCPPPPSPVSNSRKHRGFPTVRSGSSSPRHWGVRGWYHDGTNLEEACVRMDGAEVVWPSWRNKKLSTYPMVQPLPGALLQDRLIAMSHLTRDQDHPDVLFPLQQAEIQNCPTRKASLCLVQSLLHDEIDSFCKQVAAANMARKPFINWAVKRVTRSLQVLWPRSRTNIFGSSATGLSLPTSDVDLVVSLPPVRNLSFFQEPIKEAGILEGRNGIKETCLQHAARYLANQEWVKNDSLKTVENTAIPVIMLVVEVPTDLITSAASNVQSPKEEPIHLTGEHDSQVHSNMVVLEDSISPKCTQFTRDSKRDVKSIRLDISFKSPSHTGLQTTQLVYFIISTLKLKCTLTFVLSIRKFDVLLKSMCFNTSCAVKDLTEQFPAATPLALVLKQFLADRSLDQSYSGGLSSYCLVLLIIRFLQHEHHLGRPINQALSLLTASVSTSWLACKSLIYNPVFIRVVEKLGYNVGSLLMDLLYFFGNVFDPRQMRVSVQGSGVYINRERGYSIDPIHIDDPLFPSNNVGRNCFRIHQCIKAFSEAYSVLEKELACLPDEGDACSRPAHRILPKIIPSIDITGGLII</sequence>
<dbReference type="PANTHER" id="PTHR23092">
    <property type="entry name" value="POLY(A) RNA POLYMERASE"/>
    <property type="match status" value="1"/>
</dbReference>
<feature type="region of interest" description="Disordered" evidence="1">
    <location>
        <begin position="1069"/>
        <end position="1090"/>
    </location>
</feature>
<dbReference type="InterPro" id="IPR045862">
    <property type="entry name" value="Trf4-like"/>
</dbReference>
<accession>A0A835JHX4</accession>
<reference evidence="3 4" key="1">
    <citation type="submission" date="2020-10" db="EMBL/GenBank/DDBJ databases">
        <title>Plant Genome Project.</title>
        <authorList>
            <person name="Zhang R.-G."/>
        </authorList>
    </citation>
    <scope>NUCLEOTIDE SEQUENCE [LARGE SCALE GENOMIC DNA]</scope>
    <source>
        <strain evidence="3">FAFU-HL-1</strain>
        <tissue evidence="3">Leaf</tissue>
    </source>
</reference>
<dbReference type="GO" id="GO:0003729">
    <property type="term" value="F:mRNA binding"/>
    <property type="evidence" value="ECO:0007669"/>
    <property type="project" value="TreeGrafter"/>
</dbReference>
<proteinExistence type="predicted"/>
<evidence type="ECO:0000313" key="4">
    <source>
        <dbReference type="Proteomes" id="UP000657918"/>
    </source>
</evidence>
<dbReference type="OrthoDB" id="273917at2759"/>
<dbReference type="PANTHER" id="PTHR23092:SF48">
    <property type="entry name" value="NUCLEOTIDYLTRANSFERASE FAMILY PROTEIN"/>
    <property type="match status" value="1"/>
</dbReference>
<evidence type="ECO:0000313" key="3">
    <source>
        <dbReference type="EMBL" id="KAF9668799.1"/>
    </source>
</evidence>